<dbReference type="SMART" id="SM00421">
    <property type="entry name" value="HTH_LUXR"/>
    <property type="match status" value="1"/>
</dbReference>
<dbReference type="EMBL" id="AP026407">
    <property type="protein sequence ID" value="BDO14637.1"/>
    <property type="molecule type" value="Genomic_DNA"/>
</dbReference>
<dbReference type="GO" id="GO:0003677">
    <property type="term" value="F:DNA binding"/>
    <property type="evidence" value="ECO:0007669"/>
    <property type="project" value="UniProtKB-KW"/>
</dbReference>
<reference evidence="3" key="1">
    <citation type="submission" date="2022-07" db="EMBL/GenBank/DDBJ databases">
        <title>Complete genome sequence of carbapenem-resistant Klebsiella spp. in Japan.</title>
        <authorList>
            <person name="Maehana S."/>
            <person name="Suzuki M."/>
            <person name="Kitasato H."/>
        </authorList>
    </citation>
    <scope>NUCLEOTIDE SEQUENCE</scope>
    <source>
        <strain evidence="3">KAM644</strain>
    </source>
</reference>
<gene>
    <name evidence="3" type="ORF">KAM644c_37030</name>
</gene>
<protein>
    <recommendedName>
        <fullName evidence="2">HTH luxR-type domain-containing protein</fullName>
    </recommendedName>
</protein>
<name>A0AAN1Y6Y6_9ENTR</name>
<evidence type="ECO:0000256" key="1">
    <source>
        <dbReference type="ARBA" id="ARBA00023125"/>
    </source>
</evidence>
<sequence length="220" mass="24859">MLICITDSEYFNIALKAYINEPHSKPLDIKELICYPFSGQSEMFYTFFSTDAGARLSTILIDYSRASIEVLQVALSLKAFNPLLRIFLFTRPGYTLSELESSLAIVVGAEFITCFAGLSAALARWPLRSPPPANKLYIAIPDSYNLTRKETFLISLLMGGMPLCHVASTMQLTIKRVYYYRSRVLSKLAVKNNVELVTKVQGMVLRHYRQETGHEIVSLR</sequence>
<dbReference type="InterPro" id="IPR016032">
    <property type="entry name" value="Sig_transdc_resp-reg_C-effctor"/>
</dbReference>
<dbReference type="InterPro" id="IPR036388">
    <property type="entry name" value="WH-like_DNA-bd_sf"/>
</dbReference>
<dbReference type="RefSeq" id="WP_086075299.1">
    <property type="nucleotide sequence ID" value="NZ_AP026392.1"/>
</dbReference>
<evidence type="ECO:0000313" key="3">
    <source>
        <dbReference type="EMBL" id="BDO14637.1"/>
    </source>
</evidence>
<feature type="domain" description="HTH luxR-type" evidence="2">
    <location>
        <begin position="143"/>
        <end position="200"/>
    </location>
</feature>
<dbReference type="SUPFAM" id="SSF46894">
    <property type="entry name" value="C-terminal effector domain of the bipartite response regulators"/>
    <property type="match status" value="1"/>
</dbReference>
<evidence type="ECO:0000259" key="2">
    <source>
        <dbReference type="SMART" id="SM00421"/>
    </source>
</evidence>
<evidence type="ECO:0000313" key="4">
    <source>
        <dbReference type="Proteomes" id="UP001058353"/>
    </source>
</evidence>
<keyword evidence="1" id="KW-0238">DNA-binding</keyword>
<dbReference type="Pfam" id="PF00196">
    <property type="entry name" value="GerE"/>
    <property type="match status" value="1"/>
</dbReference>
<organism evidence="3 4">
    <name type="scientific">Klebsiella quasipneumoniae subsp. quasipneumoniae</name>
    <dbReference type="NCBI Taxonomy" id="1667327"/>
    <lineage>
        <taxon>Bacteria</taxon>
        <taxon>Pseudomonadati</taxon>
        <taxon>Pseudomonadota</taxon>
        <taxon>Gammaproteobacteria</taxon>
        <taxon>Enterobacterales</taxon>
        <taxon>Enterobacteriaceae</taxon>
        <taxon>Klebsiella/Raoultella group</taxon>
        <taxon>Klebsiella</taxon>
        <taxon>Klebsiella pneumoniae complex</taxon>
    </lineage>
</organism>
<proteinExistence type="predicted"/>
<dbReference type="Proteomes" id="UP001058353">
    <property type="component" value="Chromosome"/>
</dbReference>
<dbReference type="Gene3D" id="1.10.10.10">
    <property type="entry name" value="Winged helix-like DNA-binding domain superfamily/Winged helix DNA-binding domain"/>
    <property type="match status" value="1"/>
</dbReference>
<dbReference type="InterPro" id="IPR000792">
    <property type="entry name" value="Tscrpt_reg_LuxR_C"/>
</dbReference>
<accession>A0AAN1Y6Y6</accession>
<dbReference type="GO" id="GO:0006355">
    <property type="term" value="P:regulation of DNA-templated transcription"/>
    <property type="evidence" value="ECO:0007669"/>
    <property type="project" value="InterPro"/>
</dbReference>
<dbReference type="AlphaFoldDB" id="A0AAN1Y6Y6"/>